<organism evidence="1 2">
    <name type="scientific">Segatella copri</name>
    <dbReference type="NCBI Taxonomy" id="165179"/>
    <lineage>
        <taxon>Bacteria</taxon>
        <taxon>Pseudomonadati</taxon>
        <taxon>Bacteroidota</taxon>
        <taxon>Bacteroidia</taxon>
        <taxon>Bacteroidales</taxon>
        <taxon>Prevotellaceae</taxon>
        <taxon>Segatella</taxon>
    </lineage>
</organism>
<reference evidence="1 2" key="1">
    <citation type="submission" date="2018-08" db="EMBL/GenBank/DDBJ databases">
        <title>A genome reference for cultivated species of the human gut microbiota.</title>
        <authorList>
            <person name="Zou Y."/>
            <person name="Xue W."/>
            <person name="Luo G."/>
        </authorList>
    </citation>
    <scope>NUCLEOTIDE SEQUENCE [LARGE SCALE GENOMIC DNA]</scope>
    <source>
        <strain evidence="1 2">AM22-1</strain>
    </source>
</reference>
<dbReference type="RefSeq" id="WP_118201406.1">
    <property type="nucleotide sequence ID" value="NZ_QRIE01000017.1"/>
</dbReference>
<gene>
    <name evidence="1" type="ORF">DW250_12325</name>
</gene>
<comment type="caution">
    <text evidence="1">The sequence shown here is derived from an EMBL/GenBank/DDBJ whole genome shotgun (WGS) entry which is preliminary data.</text>
</comment>
<sequence>MKELKDLVVGDNVLVRGMHCRRIAKVDKVTKTQIVVNNARFRRDSGWQCGGDSWSRKSISVPTEKEISDIKEENLRETLVYAISSFDFKRLSTDELKQVYNIVKGKENERE</sequence>
<dbReference type="Proteomes" id="UP000286501">
    <property type="component" value="Unassembled WGS sequence"/>
</dbReference>
<protein>
    <submittedName>
        <fullName evidence="1">Uncharacterized protein</fullName>
    </submittedName>
</protein>
<dbReference type="AlphaFoldDB" id="A0A414TK88"/>
<proteinExistence type="predicted"/>
<evidence type="ECO:0000313" key="2">
    <source>
        <dbReference type="Proteomes" id="UP000286501"/>
    </source>
</evidence>
<dbReference type="Pfam" id="PF24203">
    <property type="entry name" value="Phage_ProQ_C_like"/>
    <property type="match status" value="1"/>
</dbReference>
<dbReference type="InterPro" id="IPR056982">
    <property type="entry name" value="Phage_ProQ_C-like"/>
</dbReference>
<name>A0A414TK88_9BACT</name>
<dbReference type="EMBL" id="QRIN01000060">
    <property type="protein sequence ID" value="RHG63706.1"/>
    <property type="molecule type" value="Genomic_DNA"/>
</dbReference>
<accession>A0A414TK88</accession>
<evidence type="ECO:0000313" key="1">
    <source>
        <dbReference type="EMBL" id="RHG63706.1"/>
    </source>
</evidence>